<protein>
    <submittedName>
        <fullName evidence="1">Uncharacterized protein</fullName>
    </submittedName>
</protein>
<accession>A0A392S4S5</accession>
<dbReference type="EMBL" id="LXQA010323598">
    <property type="protein sequence ID" value="MCI43913.1"/>
    <property type="molecule type" value="Genomic_DNA"/>
</dbReference>
<proteinExistence type="predicted"/>
<dbReference type="AlphaFoldDB" id="A0A392S4S5"/>
<sequence>YSGCNSPTSLSTGLLPIISVDVAEPNRFPNQFGLLNRFRLNRVEVNWIQWMKQLQQH</sequence>
<keyword evidence="2" id="KW-1185">Reference proteome</keyword>
<comment type="caution">
    <text evidence="1">The sequence shown here is derived from an EMBL/GenBank/DDBJ whole genome shotgun (WGS) entry which is preliminary data.</text>
</comment>
<feature type="non-terminal residue" evidence="1">
    <location>
        <position position="1"/>
    </location>
</feature>
<organism evidence="1 2">
    <name type="scientific">Trifolium medium</name>
    <dbReference type="NCBI Taxonomy" id="97028"/>
    <lineage>
        <taxon>Eukaryota</taxon>
        <taxon>Viridiplantae</taxon>
        <taxon>Streptophyta</taxon>
        <taxon>Embryophyta</taxon>
        <taxon>Tracheophyta</taxon>
        <taxon>Spermatophyta</taxon>
        <taxon>Magnoliopsida</taxon>
        <taxon>eudicotyledons</taxon>
        <taxon>Gunneridae</taxon>
        <taxon>Pentapetalae</taxon>
        <taxon>rosids</taxon>
        <taxon>fabids</taxon>
        <taxon>Fabales</taxon>
        <taxon>Fabaceae</taxon>
        <taxon>Papilionoideae</taxon>
        <taxon>50 kb inversion clade</taxon>
        <taxon>NPAAA clade</taxon>
        <taxon>Hologalegina</taxon>
        <taxon>IRL clade</taxon>
        <taxon>Trifolieae</taxon>
        <taxon>Trifolium</taxon>
    </lineage>
</organism>
<dbReference type="Proteomes" id="UP000265520">
    <property type="component" value="Unassembled WGS sequence"/>
</dbReference>
<name>A0A392S4S5_9FABA</name>
<evidence type="ECO:0000313" key="2">
    <source>
        <dbReference type="Proteomes" id="UP000265520"/>
    </source>
</evidence>
<reference evidence="1 2" key="1">
    <citation type="journal article" date="2018" name="Front. Plant Sci.">
        <title>Red Clover (Trifolium pratense) and Zigzag Clover (T. medium) - A Picture of Genomic Similarities and Differences.</title>
        <authorList>
            <person name="Dluhosova J."/>
            <person name="Istvanek J."/>
            <person name="Nedelnik J."/>
            <person name="Repkova J."/>
        </authorList>
    </citation>
    <scope>NUCLEOTIDE SEQUENCE [LARGE SCALE GENOMIC DNA]</scope>
    <source>
        <strain evidence="2">cv. 10/8</strain>
        <tissue evidence="1">Leaf</tissue>
    </source>
</reference>
<evidence type="ECO:0000313" key="1">
    <source>
        <dbReference type="EMBL" id="MCI43913.1"/>
    </source>
</evidence>